<evidence type="ECO:0000256" key="1">
    <source>
        <dbReference type="SAM" id="Phobius"/>
    </source>
</evidence>
<feature type="transmembrane region" description="Helical" evidence="1">
    <location>
        <begin position="20"/>
        <end position="40"/>
    </location>
</feature>
<sequence length="94" mass="10578">MSSRKSSFVIAVLRAVLPQVFLVCLLAAYLLCGAVFFQYIDPELAKVPFCDIILFEFATLATIVLNGYDIRVQYSKKLFSTKFEWLFGGILDLG</sequence>
<keyword evidence="1" id="KW-1133">Transmembrane helix</keyword>
<dbReference type="SUPFAM" id="SSF81324">
    <property type="entry name" value="Voltage-gated potassium channels"/>
    <property type="match status" value="1"/>
</dbReference>
<keyword evidence="1" id="KW-0472">Membrane</keyword>
<dbReference type="OrthoDB" id="297496at2759"/>
<evidence type="ECO:0000313" key="3">
    <source>
        <dbReference type="Proteomes" id="UP000024635"/>
    </source>
</evidence>
<dbReference type="AlphaFoldDB" id="A0A016UNV6"/>
<accession>A0A016UNV6</accession>
<gene>
    <name evidence="2" type="primary">Acey_s0032.g2550</name>
    <name evidence="2" type="ORF">Y032_0032g2550</name>
</gene>
<reference evidence="3" key="1">
    <citation type="journal article" date="2015" name="Nat. Genet.">
        <title>The genome and transcriptome of the zoonotic hookworm Ancylostoma ceylanicum identify infection-specific gene families.</title>
        <authorList>
            <person name="Schwarz E.M."/>
            <person name="Hu Y."/>
            <person name="Antoshechkin I."/>
            <person name="Miller M.M."/>
            <person name="Sternberg P.W."/>
            <person name="Aroian R.V."/>
        </authorList>
    </citation>
    <scope>NUCLEOTIDE SEQUENCE</scope>
    <source>
        <strain evidence="3">HY135</strain>
    </source>
</reference>
<dbReference type="EMBL" id="JARK01001368">
    <property type="protein sequence ID" value="EYC16890.1"/>
    <property type="molecule type" value="Genomic_DNA"/>
</dbReference>
<proteinExistence type="predicted"/>
<protein>
    <recommendedName>
        <fullName evidence="4">Ion transport domain-containing protein</fullName>
    </recommendedName>
</protein>
<evidence type="ECO:0000313" key="2">
    <source>
        <dbReference type="EMBL" id="EYC16890.1"/>
    </source>
</evidence>
<dbReference type="Proteomes" id="UP000024635">
    <property type="component" value="Unassembled WGS sequence"/>
</dbReference>
<evidence type="ECO:0008006" key="4">
    <source>
        <dbReference type="Google" id="ProtNLM"/>
    </source>
</evidence>
<comment type="caution">
    <text evidence="2">The sequence shown here is derived from an EMBL/GenBank/DDBJ whole genome shotgun (WGS) entry which is preliminary data.</text>
</comment>
<name>A0A016UNV6_9BILA</name>
<keyword evidence="1" id="KW-0812">Transmembrane</keyword>
<organism evidence="2 3">
    <name type="scientific">Ancylostoma ceylanicum</name>
    <dbReference type="NCBI Taxonomy" id="53326"/>
    <lineage>
        <taxon>Eukaryota</taxon>
        <taxon>Metazoa</taxon>
        <taxon>Ecdysozoa</taxon>
        <taxon>Nematoda</taxon>
        <taxon>Chromadorea</taxon>
        <taxon>Rhabditida</taxon>
        <taxon>Rhabditina</taxon>
        <taxon>Rhabditomorpha</taxon>
        <taxon>Strongyloidea</taxon>
        <taxon>Ancylostomatidae</taxon>
        <taxon>Ancylostomatinae</taxon>
        <taxon>Ancylostoma</taxon>
    </lineage>
</organism>
<keyword evidence="3" id="KW-1185">Reference proteome</keyword>